<accession>T1UDW4</accession>
<dbReference type="EMBL" id="KF268124">
    <property type="protein sequence ID" value="AGT75709.1"/>
    <property type="molecule type" value="Genomic_DNA"/>
</dbReference>
<feature type="transmembrane region" description="Helical" evidence="2">
    <location>
        <begin position="32"/>
        <end position="52"/>
    </location>
</feature>
<evidence type="ECO:0000313" key="8">
    <source>
        <dbReference type="Proteomes" id="UP000145735"/>
    </source>
</evidence>
<evidence type="ECO:0000313" key="3">
    <source>
        <dbReference type="EMBL" id="AGT75581.1"/>
    </source>
</evidence>
<dbReference type="Proteomes" id="UP000108130">
    <property type="component" value="Segment"/>
</dbReference>
<name>T1UDW4_9ADEN</name>
<dbReference type="EMBL" id="KF268121">
    <property type="protein sequence ID" value="AGT75581.1"/>
    <property type="molecule type" value="Genomic_DNA"/>
</dbReference>
<dbReference type="Pfam" id="PF03052">
    <property type="entry name" value="Adeno_52K"/>
    <property type="match status" value="1"/>
</dbReference>
<evidence type="ECO:0000313" key="5">
    <source>
        <dbReference type="EMBL" id="AGT76269.1"/>
    </source>
</evidence>
<dbReference type="Proteomes" id="UP000145735">
    <property type="component" value="Segment"/>
</dbReference>
<dbReference type="Proteomes" id="UP000136902">
    <property type="component" value="Segment"/>
</dbReference>
<proteinExistence type="predicted"/>
<keyword evidence="2" id="KW-0472">Membrane</keyword>
<reference evidence="6 7" key="1">
    <citation type="submission" date="2013-05" db="EMBL/GenBank/DDBJ databases">
        <authorList>
            <person name="Madupu R."/>
            <person name="Halpin R."/>
            <person name="Fedorova N."/>
            <person name="Tsitrin T."/>
            <person name="Stockwell T."/>
            <person name="Amedeo P."/>
            <person name="Appalla L."/>
            <person name="Bishop B."/>
            <person name="Edworthy P."/>
            <person name="Gupta N."/>
            <person name="Hoover J."/>
            <person name="Katzel D."/>
            <person name="Li K."/>
            <person name="Schobel S."/>
            <person name="Shrivastava S."/>
            <person name="Thovarai V."/>
            <person name="Wang S."/>
            <person name="Dehghan S."/>
            <person name="Singh S."/>
            <person name="Liu E.B."/>
            <person name="Seto J."/>
            <person name="Jones M.S."/>
            <person name="Kajon A."/>
            <person name="Gray G."/>
            <person name="Kowalski R."/>
            <person name="Romanowski E."/>
            <person name="Chodosh J."/>
            <person name="Wentworth D.E."/>
            <person name="Seto D."/>
        </authorList>
    </citation>
    <scope>NUCLEOTIDE SEQUENCE [LARGE SCALE GENOMIC DNA]</scope>
    <source>
        <strain evidence="3">Human/USA/UFL_Adv11/2005/11[P11H11F11]</strain>
        <strain evidence="5">Human/USA/UFL_Adv34/2005/34[P34/H34/F34]</strain>
        <strain evidence="4">Human/USA/UFL_Adv35/2004/35[P35H35F35]</strain>
    </source>
</reference>
<evidence type="ECO:0000313" key="6">
    <source>
        <dbReference type="Proteomes" id="UP000108130"/>
    </source>
</evidence>
<evidence type="ECO:0000256" key="2">
    <source>
        <dbReference type="SAM" id="Phobius"/>
    </source>
</evidence>
<feature type="transmembrane region" description="Helical" evidence="2">
    <location>
        <begin position="72"/>
        <end position="91"/>
    </location>
</feature>
<keyword evidence="2" id="KW-0812">Transmembrane</keyword>
<evidence type="ECO:0000313" key="7">
    <source>
        <dbReference type="Proteomes" id="UP000136902"/>
    </source>
</evidence>
<gene>
    <name evidence="3" type="primary">L1</name>
    <name evidence="3" type="ORF">H648_34944gpL1</name>
    <name evidence="5" type="ORF">H648_34949gpL1</name>
    <name evidence="4" type="ORF">H648_34950gpL1</name>
</gene>
<dbReference type="EMBL" id="KF268196">
    <property type="protein sequence ID" value="AGT76269.1"/>
    <property type="molecule type" value="Genomic_DNA"/>
</dbReference>
<evidence type="ECO:0000256" key="1">
    <source>
        <dbReference type="SAM" id="MobiDB-lite"/>
    </source>
</evidence>
<protein>
    <submittedName>
        <fullName evidence="3">L1 13.6 kDa protein</fullName>
    </submittedName>
</protein>
<keyword evidence="2" id="KW-1133">Transmembrane helix</keyword>
<feature type="region of interest" description="Disordered" evidence="1">
    <location>
        <begin position="100"/>
        <end position="139"/>
    </location>
</feature>
<organism evidence="3 8">
    <name type="scientific">Human mastadenovirus B</name>
    <dbReference type="NCBI Taxonomy" id="108098"/>
    <lineage>
        <taxon>Viruses</taxon>
        <taxon>Varidnaviria</taxon>
        <taxon>Bamfordvirae</taxon>
        <taxon>Preplasmiviricota</taxon>
        <taxon>Polisuviricotina</taxon>
        <taxon>Pharingeaviricetes</taxon>
        <taxon>Rowavirales</taxon>
        <taxon>Adenoviridae</taxon>
        <taxon>Mastadenovirus</taxon>
        <taxon>Mastadenovirus blackbeardi</taxon>
    </lineage>
</organism>
<sequence length="139" mass="15257">MRADREELDFLPPVGGLAVDVMEVEVSAARRAFVFVLVQTAAVVAALHGLYLVNELYLASLDEKFQWEAEAWRLYLVLFYIRCIGLFIFCFDGGHADEPPREASPDLGAGGAELKDESAQAGAVQSPETLRTQGLRAEI</sequence>
<dbReference type="InterPro" id="IPR004292">
    <property type="entry name" value="L1-like"/>
</dbReference>
<evidence type="ECO:0000313" key="4">
    <source>
        <dbReference type="EMBL" id="AGT75709.1"/>
    </source>
</evidence>